<protein>
    <submittedName>
        <fullName evidence="1">Uncharacterized protein</fullName>
    </submittedName>
</protein>
<keyword evidence="4" id="KW-1185">Reference proteome</keyword>
<evidence type="ECO:0000313" key="1">
    <source>
        <dbReference type="EMBL" id="KTD07781.1"/>
    </source>
</evidence>
<accession>A0A0W0UIX1</accession>
<reference evidence="1 3" key="1">
    <citation type="submission" date="2015-11" db="EMBL/GenBank/DDBJ databases">
        <title>Genomic analysis of 38 Legionella species identifies large and diverse effector repertoires.</title>
        <authorList>
            <person name="Burstein D."/>
            <person name="Amaro F."/>
            <person name="Zusman T."/>
            <person name="Lifshitz Z."/>
            <person name="Cohen O."/>
            <person name="Gilbert J.A."/>
            <person name="Pupko T."/>
            <person name="Shuman H.A."/>
            <person name="Segal G."/>
        </authorList>
    </citation>
    <scope>NUCLEOTIDE SEQUENCE [LARGE SCALE GENOMIC DNA]</scope>
    <source>
        <strain evidence="1 3">JA-26-G1-E2</strain>
    </source>
</reference>
<comment type="caution">
    <text evidence="1">The sequence shown here is derived from an EMBL/GenBank/DDBJ whole genome shotgun (WGS) entry which is preliminary data.</text>
</comment>
<name>A0A0W0UIX1_9GAMM</name>
<dbReference type="AlphaFoldDB" id="A0A0W0UIX1"/>
<dbReference type="OrthoDB" id="5635789at2"/>
<dbReference type="EMBL" id="LYOZ01000001">
    <property type="protein sequence ID" value="OCH99512.1"/>
    <property type="molecule type" value="Genomic_DNA"/>
</dbReference>
<evidence type="ECO:0000313" key="2">
    <source>
        <dbReference type="EMBL" id="OCH99512.1"/>
    </source>
</evidence>
<evidence type="ECO:0000313" key="4">
    <source>
        <dbReference type="Proteomes" id="UP000093336"/>
    </source>
</evidence>
<dbReference type="RefSeq" id="WP_058449872.1">
    <property type="nucleotide sequence ID" value="NZ_CAAAJF010000002.1"/>
</dbReference>
<dbReference type="PATRIC" id="fig|455.5.peg.2082"/>
<dbReference type="EMBL" id="LNYG01000013">
    <property type="protein sequence ID" value="KTD07781.1"/>
    <property type="molecule type" value="Genomic_DNA"/>
</dbReference>
<dbReference type="Proteomes" id="UP000054715">
    <property type="component" value="Unassembled WGS sequence"/>
</dbReference>
<organism evidence="1 3">
    <name type="scientific">Legionella jamestowniensis</name>
    <dbReference type="NCBI Taxonomy" id="455"/>
    <lineage>
        <taxon>Bacteria</taxon>
        <taxon>Pseudomonadati</taxon>
        <taxon>Pseudomonadota</taxon>
        <taxon>Gammaproteobacteria</taxon>
        <taxon>Legionellales</taxon>
        <taxon>Legionellaceae</taxon>
        <taxon>Legionella</taxon>
    </lineage>
</organism>
<reference evidence="2 4" key="2">
    <citation type="submission" date="2016-05" db="EMBL/GenBank/DDBJ databases">
        <authorList>
            <person name="Prochazka B."/>
            <person name="Indra A."/>
            <person name="Hasenberger P."/>
            <person name="Blaschitz M."/>
            <person name="Wagner L."/>
            <person name="Wewalka G."/>
            <person name="Sorschag S."/>
            <person name="Schmid D."/>
            <person name="Ruppitsch W."/>
        </authorList>
    </citation>
    <scope>NUCLEOTIDE SEQUENCE [LARGE SCALE GENOMIC DNA]</scope>
    <source>
        <strain evidence="2 4">974010_12</strain>
    </source>
</reference>
<proteinExistence type="predicted"/>
<dbReference type="Proteomes" id="UP000093336">
    <property type="component" value="Unassembled WGS sequence"/>
</dbReference>
<evidence type="ECO:0000313" key="3">
    <source>
        <dbReference type="Proteomes" id="UP000054715"/>
    </source>
</evidence>
<gene>
    <name evidence="2" type="ORF">A8135_07490</name>
    <name evidence="1" type="ORF">Ljam_1976</name>
</gene>
<sequence>MRILHVFDFDETITIHHTAKKPDDYNPETNIKEGLKGNFVHNNESLFAIATFHSQPDYVLSYALALLEKTEEDIIKTEVVKGTHHQLLNVYLKGNEHPLIIGTPRLDNYRVHLELLVLYGKNNILDAIEASLPPCHEKHYYEDKEPFYSKAACKTEFHRHHTNAASASFTPFIAEKAPDSIFSLRAMVNAHLADLPKQESGPSQPGSLVNLSMFAPEKDSIGTIKPSTEDSLEALTDLLDFLEYKVKALQSKTLDVLAAGSFKDILAYWETQTKEQIAPFIAEIEHQREEMAKLESTLEYDSDDNNTFGIGV</sequence>
<dbReference type="STRING" id="455.Ljam_1976"/>